<feature type="region of interest" description="Disordered" evidence="1">
    <location>
        <begin position="1"/>
        <end position="35"/>
    </location>
</feature>
<evidence type="ECO:0000256" key="1">
    <source>
        <dbReference type="SAM" id="MobiDB-lite"/>
    </source>
</evidence>
<proteinExistence type="predicted"/>
<reference evidence="2 3" key="1">
    <citation type="submission" date="2023-01" db="EMBL/GenBank/DDBJ databases">
        <authorList>
            <person name="Yoon J.-W."/>
        </authorList>
    </citation>
    <scope>NUCLEOTIDE SEQUENCE [LARGE SCALE GENOMIC DNA]</scope>
    <source>
        <strain evidence="2 3">KMU-50</strain>
    </source>
</reference>
<keyword evidence="3" id="KW-1185">Reference proteome</keyword>
<dbReference type="Proteomes" id="UP001528040">
    <property type="component" value="Unassembled WGS sequence"/>
</dbReference>
<dbReference type="EMBL" id="JAQIIO010000003">
    <property type="protein sequence ID" value="MDA5093673.1"/>
    <property type="molecule type" value="Genomic_DNA"/>
</dbReference>
<sequence>MAKFNPTINRWTRRRSNAVGKRATDKRLISGASPKATDDFGRLAETLLEHVR</sequence>
<comment type="caution">
    <text evidence="2">The sequence shown here is derived from an EMBL/GenBank/DDBJ whole genome shotgun (WGS) entry which is preliminary data.</text>
</comment>
<accession>A0ABT4VZJ1</accession>
<organism evidence="2 3">
    <name type="scientific">Aliiroseovarius salicola</name>
    <dbReference type="NCBI Taxonomy" id="3009082"/>
    <lineage>
        <taxon>Bacteria</taxon>
        <taxon>Pseudomonadati</taxon>
        <taxon>Pseudomonadota</taxon>
        <taxon>Alphaproteobacteria</taxon>
        <taxon>Rhodobacterales</taxon>
        <taxon>Paracoccaceae</taxon>
        <taxon>Aliiroseovarius</taxon>
    </lineage>
</organism>
<protein>
    <submittedName>
        <fullName evidence="2">Uncharacterized protein</fullName>
    </submittedName>
</protein>
<dbReference type="RefSeq" id="WP_271053372.1">
    <property type="nucleotide sequence ID" value="NZ_JAQIIO010000003.1"/>
</dbReference>
<name>A0ABT4VZJ1_9RHOB</name>
<evidence type="ECO:0000313" key="3">
    <source>
        <dbReference type="Proteomes" id="UP001528040"/>
    </source>
</evidence>
<gene>
    <name evidence="2" type="ORF">O2N63_06190</name>
</gene>
<evidence type="ECO:0000313" key="2">
    <source>
        <dbReference type="EMBL" id="MDA5093673.1"/>
    </source>
</evidence>
<feature type="compositionally biased region" description="Polar residues" evidence="1">
    <location>
        <begin position="1"/>
        <end position="10"/>
    </location>
</feature>